<sequence length="270" mass="27057">MQFAAAFQGLLGPVEDGLDAPAGAGAAGAHLALPPVERALFGGGSHPGADRCARVVGPEPPGAWLEGVPYGGGELGGAFLGGRKATQDGQGEGAQARVVVAQGELVQGPGPVGAGGRVAAEQRQGVVASVGGEVAEDGEREAGAGVVGVREVVGITEVAFDLFDAAVEIQVQAGVVEGAVLHLPVVTGVAHDAVVEGREGLGARCGERVERAVAAAPLQQAEQGAARRYERIEHGRKPHIKLSTQPGLCSAPCPWARGGVRGTPLRRAAT</sequence>
<organism evidence="1 2">
    <name type="scientific">Streptomyces microflavus</name>
    <name type="common">Streptomyces lipmanii</name>
    <dbReference type="NCBI Taxonomy" id="1919"/>
    <lineage>
        <taxon>Bacteria</taxon>
        <taxon>Bacillati</taxon>
        <taxon>Actinomycetota</taxon>
        <taxon>Actinomycetes</taxon>
        <taxon>Kitasatosporales</taxon>
        <taxon>Streptomycetaceae</taxon>
        <taxon>Streptomyces</taxon>
    </lineage>
</organism>
<protein>
    <submittedName>
        <fullName evidence="1">Uncharacterized protein</fullName>
    </submittedName>
</protein>
<comment type="caution">
    <text evidence="1">The sequence shown here is derived from an EMBL/GenBank/DDBJ whole genome shotgun (WGS) entry which is preliminary data.</text>
</comment>
<dbReference type="AlphaFoldDB" id="A0A7J0CJ14"/>
<dbReference type="Proteomes" id="UP000498740">
    <property type="component" value="Unassembled WGS sequence"/>
</dbReference>
<dbReference type="EMBL" id="BLWD01000001">
    <property type="protein sequence ID" value="GFN02473.1"/>
    <property type="molecule type" value="Genomic_DNA"/>
</dbReference>
<reference evidence="1 2" key="1">
    <citation type="submission" date="2020-05" db="EMBL/GenBank/DDBJ databases">
        <title>Whole genome shotgun sequence of Streptomyces microflavus NBRC 13062.</title>
        <authorList>
            <person name="Komaki H."/>
            <person name="Tamura T."/>
        </authorList>
    </citation>
    <scope>NUCLEOTIDE SEQUENCE [LARGE SCALE GENOMIC DNA]</scope>
    <source>
        <strain evidence="1 2">NBRC 13062</strain>
    </source>
</reference>
<accession>A0A7J0CJ14</accession>
<evidence type="ECO:0000313" key="2">
    <source>
        <dbReference type="Proteomes" id="UP000498740"/>
    </source>
</evidence>
<gene>
    <name evidence="1" type="ORF">Smic_10290</name>
</gene>
<name>A0A7J0CJ14_STRMI</name>
<evidence type="ECO:0000313" key="1">
    <source>
        <dbReference type="EMBL" id="GFN02473.1"/>
    </source>
</evidence>
<proteinExistence type="predicted"/>